<dbReference type="RefSeq" id="WP_161349762.1">
    <property type="nucleotide sequence ID" value="NZ_WTUX01000002.1"/>
</dbReference>
<organism evidence="1 2">
    <name type="scientific">Maritimibacter harenae</name>
    <dbReference type="NCBI Taxonomy" id="2606218"/>
    <lineage>
        <taxon>Bacteria</taxon>
        <taxon>Pseudomonadati</taxon>
        <taxon>Pseudomonadota</taxon>
        <taxon>Alphaproteobacteria</taxon>
        <taxon>Rhodobacterales</taxon>
        <taxon>Roseobacteraceae</taxon>
        <taxon>Maritimibacter</taxon>
    </lineage>
</organism>
<reference evidence="1 2" key="1">
    <citation type="submission" date="2019-12" db="EMBL/GenBank/DDBJ databases">
        <title>Maritimibacter sp. nov. sp. isolated from sea sand.</title>
        <authorList>
            <person name="Kim J."/>
            <person name="Jeong S.E."/>
            <person name="Jung H.S."/>
            <person name="Jeon C.O."/>
        </authorList>
    </citation>
    <scope>NUCLEOTIDE SEQUENCE [LARGE SCALE GENOMIC DNA]</scope>
    <source>
        <strain evidence="1 2">DP07</strain>
    </source>
</reference>
<name>A0A845M2C4_9RHOB</name>
<evidence type="ECO:0000313" key="1">
    <source>
        <dbReference type="EMBL" id="MZR11653.1"/>
    </source>
</evidence>
<proteinExistence type="predicted"/>
<sequence length="203" mass="23542">MQSRKSRRTADEVPQLRITQVVEAGLTNAKGQVPIFEDGTGHTLLVAIDGHGDYIEIYVAAGWGNTEQRIELTETPCNYGGTRKWFLCPECAKRCGVLYIRHRIACRTCYDLTYSSQYEHAQDRMLRKLKQIRRATGSDPDIWGPFNLPPRGMSVKRWKALIEEFEQLRKKYWRECEKPRKWRNSAPKAHHWKVGARIPTSPL</sequence>
<dbReference type="AlphaFoldDB" id="A0A845M2C4"/>
<keyword evidence="2" id="KW-1185">Reference proteome</keyword>
<dbReference type="Proteomes" id="UP000467322">
    <property type="component" value="Unassembled WGS sequence"/>
</dbReference>
<accession>A0A845M2C4</accession>
<evidence type="ECO:0000313" key="2">
    <source>
        <dbReference type="Proteomes" id="UP000467322"/>
    </source>
</evidence>
<dbReference type="EMBL" id="WTUX01000002">
    <property type="protein sequence ID" value="MZR11653.1"/>
    <property type="molecule type" value="Genomic_DNA"/>
</dbReference>
<comment type="caution">
    <text evidence="1">The sequence shown here is derived from an EMBL/GenBank/DDBJ whole genome shotgun (WGS) entry which is preliminary data.</text>
</comment>
<gene>
    <name evidence="1" type="ORF">GQE99_01225</name>
</gene>
<protein>
    <submittedName>
        <fullName evidence="1">Uncharacterized protein</fullName>
    </submittedName>
</protein>